<proteinExistence type="predicted"/>
<accession>A0A2T6ABZ9</accession>
<protein>
    <submittedName>
        <fullName evidence="2">ThiF family protein</fullName>
    </submittedName>
</protein>
<dbReference type="Gene3D" id="3.40.50.720">
    <property type="entry name" value="NAD(P)-binding Rossmann-like Domain"/>
    <property type="match status" value="1"/>
</dbReference>
<evidence type="ECO:0000313" key="3">
    <source>
        <dbReference type="Proteomes" id="UP000244069"/>
    </source>
</evidence>
<dbReference type="SUPFAM" id="SSF69572">
    <property type="entry name" value="Activating enzymes of the ubiquitin-like proteins"/>
    <property type="match status" value="1"/>
</dbReference>
<organism evidence="2 3">
    <name type="scientific">Allosediminivita pacifica</name>
    <dbReference type="NCBI Taxonomy" id="1267769"/>
    <lineage>
        <taxon>Bacteria</taxon>
        <taxon>Pseudomonadati</taxon>
        <taxon>Pseudomonadota</taxon>
        <taxon>Alphaproteobacteria</taxon>
        <taxon>Rhodobacterales</taxon>
        <taxon>Paracoccaceae</taxon>
        <taxon>Allosediminivita</taxon>
    </lineage>
</organism>
<evidence type="ECO:0000313" key="2">
    <source>
        <dbReference type="EMBL" id="PTX41302.1"/>
    </source>
</evidence>
<gene>
    <name evidence="2" type="ORF">C8N44_13058</name>
</gene>
<dbReference type="AlphaFoldDB" id="A0A2T6ABZ9"/>
<reference evidence="2 3" key="1">
    <citation type="submission" date="2018-04" db="EMBL/GenBank/DDBJ databases">
        <title>Genomic Encyclopedia of Archaeal and Bacterial Type Strains, Phase II (KMG-II): from individual species to whole genera.</title>
        <authorList>
            <person name="Goeker M."/>
        </authorList>
    </citation>
    <scope>NUCLEOTIDE SEQUENCE [LARGE SCALE GENOMIC DNA]</scope>
    <source>
        <strain evidence="2 3">DSM 29329</strain>
    </source>
</reference>
<feature type="non-terminal residue" evidence="2">
    <location>
        <position position="1"/>
    </location>
</feature>
<sequence>SRTLRNALPIMRWVSPRSAGAHLQRGAQPPLTNNLTIPCDVIFGCTDDHAGRLYLNRVAHFYLIPVIDVGLVLMPRDDGEPGLLEMAARVSVLFPTSACHGCRGTVDRVRAREEDLQRSDPAEYERQKTEAYVRGGGNPAPAVVTFTSEAATMAVNELLAGLVDFRGGGGWTWQRYRKLDKGFERSQAAQPRSDCPVCGSEEYWGLGDIDPFLDRIG</sequence>
<dbReference type="Pfam" id="PF00899">
    <property type="entry name" value="ThiF"/>
    <property type="match status" value="1"/>
</dbReference>
<dbReference type="InterPro" id="IPR035985">
    <property type="entry name" value="Ubiquitin-activating_enz"/>
</dbReference>
<evidence type="ECO:0000259" key="1">
    <source>
        <dbReference type="Pfam" id="PF00899"/>
    </source>
</evidence>
<name>A0A2T6ABZ9_9RHOB</name>
<dbReference type="GO" id="GO:0008641">
    <property type="term" value="F:ubiquitin-like modifier activating enzyme activity"/>
    <property type="evidence" value="ECO:0007669"/>
    <property type="project" value="InterPro"/>
</dbReference>
<comment type="caution">
    <text evidence="2">The sequence shown here is derived from an EMBL/GenBank/DDBJ whole genome shotgun (WGS) entry which is preliminary data.</text>
</comment>
<dbReference type="InterPro" id="IPR000594">
    <property type="entry name" value="ThiF_NAD_FAD-bd"/>
</dbReference>
<dbReference type="EMBL" id="QBKN01000030">
    <property type="protein sequence ID" value="PTX41302.1"/>
    <property type="molecule type" value="Genomic_DNA"/>
</dbReference>
<dbReference type="Proteomes" id="UP000244069">
    <property type="component" value="Unassembled WGS sequence"/>
</dbReference>
<keyword evidence="3" id="KW-1185">Reference proteome</keyword>
<feature type="domain" description="THIF-type NAD/FAD binding fold" evidence="1">
    <location>
        <begin position="32"/>
        <end position="196"/>
    </location>
</feature>